<protein>
    <submittedName>
        <fullName evidence="1">DEBR0S3_10462g1_1</fullName>
    </submittedName>
</protein>
<dbReference type="Proteomes" id="UP000478008">
    <property type="component" value="Unassembled WGS sequence"/>
</dbReference>
<accession>A0A7D9H077</accession>
<reference evidence="1 2" key="1">
    <citation type="submission" date="2019-07" db="EMBL/GenBank/DDBJ databases">
        <authorList>
            <person name="Friedrich A."/>
            <person name="Schacherer J."/>
        </authorList>
    </citation>
    <scope>NUCLEOTIDE SEQUENCE [LARGE SCALE GENOMIC DNA]</scope>
</reference>
<evidence type="ECO:0000313" key="2">
    <source>
        <dbReference type="Proteomes" id="UP000478008"/>
    </source>
</evidence>
<gene>
    <name evidence="1" type="ORF">DEBR0S3_10462G</name>
</gene>
<sequence length="186" mass="21074">MYIQPQISTQLISWLQYFSFKIHQKLNIRLWPHFSAQIPAAMGPAGISYPTLISTSNKSLNNYLEAVKLSPSNSLNGIRTTESVSSQTTISTYRSSEYCRDKYTFSGLKVYLKSRDSMYVDNIYFGNSTILSSKQKQNADLVKIKGKHKHKIHLSKRKKNSASGPIDQGILDIGSNEMEVLKYIVQ</sequence>
<dbReference type="AlphaFoldDB" id="A0A7D9H077"/>
<dbReference type="EMBL" id="CABFWN010000003">
    <property type="protein sequence ID" value="VUG18422.1"/>
    <property type="molecule type" value="Genomic_DNA"/>
</dbReference>
<proteinExistence type="predicted"/>
<name>A0A7D9H077_DEKBR</name>
<organism evidence="1 2">
    <name type="scientific">Dekkera bruxellensis</name>
    <name type="common">Brettanomyces custersii</name>
    <dbReference type="NCBI Taxonomy" id="5007"/>
    <lineage>
        <taxon>Eukaryota</taxon>
        <taxon>Fungi</taxon>
        <taxon>Dikarya</taxon>
        <taxon>Ascomycota</taxon>
        <taxon>Saccharomycotina</taxon>
        <taxon>Pichiomycetes</taxon>
        <taxon>Pichiales</taxon>
        <taxon>Pichiaceae</taxon>
        <taxon>Brettanomyces</taxon>
    </lineage>
</organism>
<evidence type="ECO:0000313" key="1">
    <source>
        <dbReference type="EMBL" id="VUG18422.1"/>
    </source>
</evidence>
<keyword evidence="2" id="KW-1185">Reference proteome</keyword>